<feature type="region of interest" description="Disordered" evidence="1">
    <location>
        <begin position="197"/>
        <end position="220"/>
    </location>
</feature>
<dbReference type="Gramene" id="C.cajan_12626.t">
    <property type="protein sequence ID" value="C.cajan_12626.t"/>
    <property type="gene ID" value="C.cajan_12626"/>
</dbReference>
<keyword evidence="3" id="KW-1185">Reference proteome</keyword>
<feature type="compositionally biased region" description="Gly residues" evidence="1">
    <location>
        <begin position="204"/>
        <end position="214"/>
    </location>
</feature>
<accession>A0A151TI53</accession>
<feature type="non-terminal residue" evidence="2">
    <location>
        <position position="1"/>
    </location>
</feature>
<dbReference type="OMA" id="RRERTQF"/>
<proteinExistence type="predicted"/>
<protein>
    <submittedName>
        <fullName evidence="2">Uncharacterized protein</fullName>
    </submittedName>
</protein>
<reference evidence="2 3" key="1">
    <citation type="journal article" date="2012" name="Nat. Biotechnol.">
        <title>Draft genome sequence of pigeonpea (Cajanus cajan), an orphan legume crop of resource-poor farmers.</title>
        <authorList>
            <person name="Varshney R.K."/>
            <person name="Chen W."/>
            <person name="Li Y."/>
            <person name="Bharti A.K."/>
            <person name="Saxena R.K."/>
            <person name="Schlueter J.A."/>
            <person name="Donoghue M.T."/>
            <person name="Azam S."/>
            <person name="Fan G."/>
            <person name="Whaley A.M."/>
            <person name="Farmer A.D."/>
            <person name="Sheridan J."/>
            <person name="Iwata A."/>
            <person name="Tuteja R."/>
            <person name="Penmetsa R.V."/>
            <person name="Wu W."/>
            <person name="Upadhyaya H.D."/>
            <person name="Yang S.P."/>
            <person name="Shah T."/>
            <person name="Saxena K.B."/>
            <person name="Michael T."/>
            <person name="McCombie W.R."/>
            <person name="Yang B."/>
            <person name="Zhang G."/>
            <person name="Yang H."/>
            <person name="Wang J."/>
            <person name="Spillane C."/>
            <person name="Cook D.R."/>
            <person name="May G.D."/>
            <person name="Xu X."/>
            <person name="Jackson S.A."/>
        </authorList>
    </citation>
    <scope>NUCLEOTIDE SEQUENCE [LARGE SCALE GENOMIC DNA]</scope>
    <source>
        <strain evidence="3">cv. Asha</strain>
    </source>
</reference>
<dbReference type="EMBL" id="CM003608">
    <property type="protein sequence ID" value="KYP66709.1"/>
    <property type="molecule type" value="Genomic_DNA"/>
</dbReference>
<evidence type="ECO:0000313" key="2">
    <source>
        <dbReference type="EMBL" id="KYP66709.1"/>
    </source>
</evidence>
<organism evidence="2 3">
    <name type="scientific">Cajanus cajan</name>
    <name type="common">Pigeon pea</name>
    <name type="synonym">Cajanus indicus</name>
    <dbReference type="NCBI Taxonomy" id="3821"/>
    <lineage>
        <taxon>Eukaryota</taxon>
        <taxon>Viridiplantae</taxon>
        <taxon>Streptophyta</taxon>
        <taxon>Embryophyta</taxon>
        <taxon>Tracheophyta</taxon>
        <taxon>Spermatophyta</taxon>
        <taxon>Magnoliopsida</taxon>
        <taxon>eudicotyledons</taxon>
        <taxon>Gunneridae</taxon>
        <taxon>Pentapetalae</taxon>
        <taxon>rosids</taxon>
        <taxon>fabids</taxon>
        <taxon>Fabales</taxon>
        <taxon>Fabaceae</taxon>
        <taxon>Papilionoideae</taxon>
        <taxon>50 kb inversion clade</taxon>
        <taxon>NPAAA clade</taxon>
        <taxon>indigoferoid/millettioid clade</taxon>
        <taxon>Phaseoleae</taxon>
        <taxon>Cajanus</taxon>
    </lineage>
</organism>
<dbReference type="Proteomes" id="UP000075243">
    <property type="component" value="Chromosome 6"/>
</dbReference>
<dbReference type="AlphaFoldDB" id="A0A151TI53"/>
<evidence type="ECO:0000313" key="3">
    <source>
        <dbReference type="Proteomes" id="UP000075243"/>
    </source>
</evidence>
<gene>
    <name evidence="2" type="ORF">KK1_013014</name>
</gene>
<name>A0A151TI53_CAJCA</name>
<sequence length="297" mass="29739">VQGTRAVGVEAGPGFALATPMQEANGARMQVSTKPTEVISAKPMLVPPVIHGGYVPGEYQKKRRQGPQLVDPHSLLELHPVLDLGGVVAGAPPLQVDHHDAGVEVAGLAARELLRRRQDGVRVVSEGRGGEFGDVVDEDEVGVEVDDFAEAGGEEVGHVVAGVVEGAVEGGADGGGDEAGDCAVAEGVDLEFEVGEGGGERAVEGGGGGGGGGGDEVEDDVFGAGGVLEDGEDGGHGAPEVGGVECHGHVDGVLGTRVALWLQNGGAVGGVVEFGCLLEALSSGMIAGNDEKEPQME</sequence>
<evidence type="ECO:0000256" key="1">
    <source>
        <dbReference type="SAM" id="MobiDB-lite"/>
    </source>
</evidence>